<reference evidence="9" key="1">
    <citation type="submission" date="2022-07" db="EMBL/GenBank/DDBJ databases">
        <title>Phylogenomic reconstructions and comparative analyses of Kickxellomycotina fungi.</title>
        <authorList>
            <person name="Reynolds N.K."/>
            <person name="Stajich J.E."/>
            <person name="Barry K."/>
            <person name="Grigoriev I.V."/>
            <person name="Crous P."/>
            <person name="Smith M.E."/>
        </authorList>
    </citation>
    <scope>NUCLEOTIDE SEQUENCE</scope>
    <source>
        <strain evidence="9">RSA 861</strain>
    </source>
</reference>
<dbReference type="AlphaFoldDB" id="A0A9W8AIF4"/>
<evidence type="ECO:0000256" key="3">
    <source>
        <dbReference type="ARBA" id="ARBA00023159"/>
    </source>
</evidence>
<feature type="region of interest" description="Disordered" evidence="7">
    <location>
        <begin position="365"/>
        <end position="384"/>
    </location>
</feature>
<dbReference type="Proteomes" id="UP001150569">
    <property type="component" value="Unassembled WGS sequence"/>
</dbReference>
<evidence type="ECO:0000313" key="9">
    <source>
        <dbReference type="EMBL" id="KAJ1928262.1"/>
    </source>
</evidence>
<evidence type="ECO:0000259" key="8">
    <source>
        <dbReference type="PROSITE" id="PS50888"/>
    </source>
</evidence>
<keyword evidence="5" id="KW-0539">Nucleus</keyword>
<evidence type="ECO:0000313" key="10">
    <source>
        <dbReference type="Proteomes" id="UP001150569"/>
    </source>
</evidence>
<dbReference type="Pfam" id="PF00010">
    <property type="entry name" value="HLH"/>
    <property type="match status" value="1"/>
</dbReference>
<dbReference type="SUPFAM" id="SSF47459">
    <property type="entry name" value="HLH, helix-loop-helix DNA-binding domain"/>
    <property type="match status" value="1"/>
</dbReference>
<dbReference type="EMBL" id="JANBPT010000081">
    <property type="protein sequence ID" value="KAJ1928262.1"/>
    <property type="molecule type" value="Genomic_DNA"/>
</dbReference>
<feature type="compositionally biased region" description="Low complexity" evidence="7">
    <location>
        <begin position="365"/>
        <end position="378"/>
    </location>
</feature>
<proteinExistence type="predicted"/>
<dbReference type="GO" id="GO:0003677">
    <property type="term" value="F:DNA binding"/>
    <property type="evidence" value="ECO:0007669"/>
    <property type="project" value="UniProtKB-KW"/>
</dbReference>
<organism evidence="9 10">
    <name type="scientific">Tieghemiomyces parasiticus</name>
    <dbReference type="NCBI Taxonomy" id="78921"/>
    <lineage>
        <taxon>Eukaryota</taxon>
        <taxon>Fungi</taxon>
        <taxon>Fungi incertae sedis</taxon>
        <taxon>Zoopagomycota</taxon>
        <taxon>Kickxellomycotina</taxon>
        <taxon>Dimargaritomycetes</taxon>
        <taxon>Dimargaritales</taxon>
        <taxon>Dimargaritaceae</taxon>
        <taxon>Tieghemiomyces</taxon>
    </lineage>
</organism>
<evidence type="ECO:0000256" key="5">
    <source>
        <dbReference type="ARBA" id="ARBA00023242"/>
    </source>
</evidence>
<evidence type="ECO:0000256" key="4">
    <source>
        <dbReference type="ARBA" id="ARBA00023163"/>
    </source>
</evidence>
<evidence type="ECO:0000256" key="7">
    <source>
        <dbReference type="SAM" id="MobiDB-lite"/>
    </source>
</evidence>
<feature type="region of interest" description="Disordered" evidence="7">
    <location>
        <begin position="158"/>
        <end position="196"/>
    </location>
</feature>
<dbReference type="GO" id="GO:0046983">
    <property type="term" value="F:protein dimerization activity"/>
    <property type="evidence" value="ECO:0007669"/>
    <property type="project" value="InterPro"/>
</dbReference>
<keyword evidence="2" id="KW-0238">DNA-binding</keyword>
<dbReference type="GO" id="GO:0003700">
    <property type="term" value="F:DNA-binding transcription factor activity"/>
    <property type="evidence" value="ECO:0007669"/>
    <property type="project" value="TreeGrafter"/>
</dbReference>
<evidence type="ECO:0000256" key="6">
    <source>
        <dbReference type="SAM" id="Coils"/>
    </source>
</evidence>
<evidence type="ECO:0000256" key="1">
    <source>
        <dbReference type="ARBA" id="ARBA00023015"/>
    </source>
</evidence>
<feature type="domain" description="BHLH" evidence="8">
    <location>
        <begin position="48"/>
        <end position="100"/>
    </location>
</feature>
<dbReference type="InterPro" id="IPR011598">
    <property type="entry name" value="bHLH_dom"/>
</dbReference>
<sequence length="384" mass="41091">MSSSPLSSASALYSSEPFLSEFDSMQSYTLDGTSVQTPTKKHRSSSADRRANHNRTERTRRELLNGDFDLLSREIPKLHGIRKPSKSQTVQAAAQYMRQLKHRLQLQETAIRRLQLDGQDLHRQANEYRNQLGLRPLSPLQIIPELDTAMNLDNIPSGASHRVTPTGVAPVTLSPPHYSESDGEEHSSRPQSTTASVSLLTVSPPVDYGCPATGGAMVSSLVSHASPETATATAVAAPMVGSGPPSLTLDPNVFLNNILGIPTSSPLSPHSPLGFGRLGFNLGLTTTQAMVPPTLDFALAHPHPQRPMPLHQQPTPLPSTVNQHWGGTVPVPSSGTMPAGLALPLNHTHLVSPNFVSAPPFNSGSLPNLNGLGRPGNNQPSYLH</sequence>
<evidence type="ECO:0000256" key="2">
    <source>
        <dbReference type="ARBA" id="ARBA00023125"/>
    </source>
</evidence>
<dbReference type="GO" id="GO:0090575">
    <property type="term" value="C:RNA polymerase II transcription regulator complex"/>
    <property type="evidence" value="ECO:0007669"/>
    <property type="project" value="TreeGrafter"/>
</dbReference>
<keyword evidence="4" id="KW-0804">Transcription</keyword>
<dbReference type="SMART" id="SM00353">
    <property type="entry name" value="HLH"/>
    <property type="match status" value="1"/>
</dbReference>
<comment type="caution">
    <text evidence="9">The sequence shown here is derived from an EMBL/GenBank/DDBJ whole genome shotgun (WGS) entry which is preliminary data.</text>
</comment>
<keyword evidence="6" id="KW-0175">Coiled coil</keyword>
<keyword evidence="1" id="KW-0805">Transcription regulation</keyword>
<keyword evidence="10" id="KW-1185">Reference proteome</keyword>
<keyword evidence="3" id="KW-0010">Activator</keyword>
<gene>
    <name evidence="9" type="ORF">IWQ60_002207</name>
</gene>
<dbReference type="PANTHER" id="PTHR10328">
    <property type="entry name" value="PROTEIN MAX MYC-ASSOCIATED FACTOR X"/>
    <property type="match status" value="1"/>
</dbReference>
<dbReference type="OrthoDB" id="8964853at2759"/>
<accession>A0A9W8AIF4</accession>
<protein>
    <recommendedName>
        <fullName evidence="8">BHLH domain-containing protein</fullName>
    </recommendedName>
</protein>
<feature type="region of interest" description="Disordered" evidence="7">
    <location>
        <begin position="30"/>
        <end position="59"/>
    </location>
</feature>
<dbReference type="Gene3D" id="4.10.280.10">
    <property type="entry name" value="Helix-loop-helix DNA-binding domain"/>
    <property type="match status" value="1"/>
</dbReference>
<dbReference type="GO" id="GO:0045944">
    <property type="term" value="P:positive regulation of transcription by RNA polymerase II"/>
    <property type="evidence" value="ECO:0007669"/>
    <property type="project" value="TreeGrafter"/>
</dbReference>
<dbReference type="PROSITE" id="PS50888">
    <property type="entry name" value="BHLH"/>
    <property type="match status" value="1"/>
</dbReference>
<feature type="compositionally biased region" description="Basic and acidic residues" evidence="7">
    <location>
        <begin position="45"/>
        <end position="59"/>
    </location>
</feature>
<dbReference type="InterPro" id="IPR036638">
    <property type="entry name" value="HLH_DNA-bd_sf"/>
</dbReference>
<feature type="coiled-coil region" evidence="6">
    <location>
        <begin position="97"/>
        <end position="131"/>
    </location>
</feature>
<name>A0A9W8AIF4_9FUNG</name>
<dbReference type="PANTHER" id="PTHR10328:SF3">
    <property type="entry name" value="PROTEIN MAX"/>
    <property type="match status" value="1"/>
</dbReference>